<proteinExistence type="predicted"/>
<reference evidence="1" key="2">
    <citation type="journal article" date="2023" name="Science">
        <title>Genomic signatures of disease resistance in endangered staghorn corals.</title>
        <authorList>
            <person name="Vollmer S.V."/>
            <person name="Selwyn J.D."/>
            <person name="Despard B.A."/>
            <person name="Roesel C.L."/>
        </authorList>
    </citation>
    <scope>NUCLEOTIDE SEQUENCE</scope>
    <source>
        <strain evidence="1">K2</strain>
    </source>
</reference>
<organism evidence="1 2">
    <name type="scientific">Acropora cervicornis</name>
    <name type="common">Staghorn coral</name>
    <dbReference type="NCBI Taxonomy" id="6130"/>
    <lineage>
        <taxon>Eukaryota</taxon>
        <taxon>Metazoa</taxon>
        <taxon>Cnidaria</taxon>
        <taxon>Anthozoa</taxon>
        <taxon>Hexacorallia</taxon>
        <taxon>Scleractinia</taxon>
        <taxon>Astrocoeniina</taxon>
        <taxon>Acroporidae</taxon>
        <taxon>Acropora</taxon>
    </lineage>
</organism>
<evidence type="ECO:0000313" key="2">
    <source>
        <dbReference type="Proteomes" id="UP001249851"/>
    </source>
</evidence>
<dbReference type="PANTHER" id="PTHR33395:SF22">
    <property type="entry name" value="REVERSE TRANSCRIPTASE DOMAIN-CONTAINING PROTEIN"/>
    <property type="match status" value="1"/>
</dbReference>
<sequence>MKTKSPGFSIKRVRNYRGLNEKSLQEDLHDVPWWVTSLFDNIDDVTHAWELLFKDVLDTHIPTRIAKIRKKSLPWVTGEIRKEMNKRYKLLRKCDGTRNTSAFWEEHKRTRNKVTKMLREAESTFWLNQFKKAKNAKDFWNTVTEVMNLHQKHKQIGPMQHSSSSELITSKTGKAELINDFFVNIGKNLADKHHRREHKAQTTDLSDFYNRVTPTISDLSTCKLKLASDLNKLKPRKAAGPDGIQAKDLVVAGNSAIDGPNTIFKPTDRKMGIPLSRAVEIIKSGKLLFSPQLGSLQSRASATYLGWYVFIQPNTVLVVSKPPAITR</sequence>
<dbReference type="Proteomes" id="UP001249851">
    <property type="component" value="Unassembled WGS sequence"/>
</dbReference>
<dbReference type="AlphaFoldDB" id="A0AAD9Q6E1"/>
<protein>
    <submittedName>
        <fullName evidence="1">Uncharacterized protein</fullName>
    </submittedName>
</protein>
<dbReference type="PANTHER" id="PTHR33395">
    <property type="entry name" value="TRANSCRIPTASE, PUTATIVE-RELATED-RELATED"/>
    <property type="match status" value="1"/>
</dbReference>
<gene>
    <name evidence="1" type="ORF">P5673_023135</name>
</gene>
<dbReference type="GO" id="GO:0031012">
    <property type="term" value="C:extracellular matrix"/>
    <property type="evidence" value="ECO:0007669"/>
    <property type="project" value="TreeGrafter"/>
</dbReference>
<accession>A0AAD9Q6E1</accession>
<evidence type="ECO:0000313" key="1">
    <source>
        <dbReference type="EMBL" id="KAK2555160.1"/>
    </source>
</evidence>
<reference evidence="1" key="1">
    <citation type="journal article" date="2023" name="G3 (Bethesda)">
        <title>Whole genome assembly and annotation of the endangered Caribbean coral Acropora cervicornis.</title>
        <authorList>
            <person name="Selwyn J.D."/>
            <person name="Vollmer S.V."/>
        </authorList>
    </citation>
    <scope>NUCLEOTIDE SEQUENCE</scope>
    <source>
        <strain evidence="1">K2</strain>
    </source>
</reference>
<comment type="caution">
    <text evidence="1">The sequence shown here is derived from an EMBL/GenBank/DDBJ whole genome shotgun (WGS) entry which is preliminary data.</text>
</comment>
<keyword evidence="2" id="KW-1185">Reference proteome</keyword>
<dbReference type="EMBL" id="JARQWQ010000064">
    <property type="protein sequence ID" value="KAK2555160.1"/>
    <property type="molecule type" value="Genomic_DNA"/>
</dbReference>
<name>A0AAD9Q6E1_ACRCE</name>